<feature type="region of interest" description="Disordered" evidence="5">
    <location>
        <begin position="160"/>
        <end position="219"/>
    </location>
</feature>
<dbReference type="OMA" id="CTACTRI"/>
<dbReference type="PROSITE" id="PS50089">
    <property type="entry name" value="ZF_RING_2"/>
    <property type="match status" value="1"/>
</dbReference>
<dbReference type="InterPro" id="IPR001841">
    <property type="entry name" value="Znf_RING"/>
</dbReference>
<dbReference type="Proteomes" id="UP000008974">
    <property type="component" value="Unassembled WGS sequence"/>
</dbReference>
<dbReference type="InterPro" id="IPR017907">
    <property type="entry name" value="Znf_RING_CS"/>
</dbReference>
<evidence type="ECO:0000256" key="4">
    <source>
        <dbReference type="PROSITE-ProRule" id="PRU00175"/>
    </source>
</evidence>
<name>E1F502_GIAIA</name>
<dbReference type="SMART" id="SM00184">
    <property type="entry name" value="RING"/>
    <property type="match status" value="2"/>
</dbReference>
<dbReference type="GO" id="GO:0043161">
    <property type="term" value="P:proteasome-mediated ubiquitin-dependent protein catabolic process"/>
    <property type="evidence" value="ECO:0007669"/>
    <property type="project" value="TreeGrafter"/>
</dbReference>
<dbReference type="PANTHER" id="PTHR15898">
    <property type="entry name" value="BIFUNCTIONAL APOPTOSIS REGULATOR"/>
    <property type="match status" value="1"/>
</dbReference>
<evidence type="ECO:0000259" key="6">
    <source>
        <dbReference type="PROSITE" id="PS50089"/>
    </source>
</evidence>
<keyword evidence="2 4" id="KW-0863">Zinc-finger</keyword>
<evidence type="ECO:0000256" key="3">
    <source>
        <dbReference type="ARBA" id="ARBA00022833"/>
    </source>
</evidence>
<dbReference type="GO" id="GO:0008270">
    <property type="term" value="F:zinc ion binding"/>
    <property type="evidence" value="ECO:0007669"/>
    <property type="project" value="UniProtKB-KW"/>
</dbReference>
<keyword evidence="3" id="KW-0862">Zinc</keyword>
<proteinExistence type="predicted"/>
<dbReference type="InterPro" id="IPR013083">
    <property type="entry name" value="Znf_RING/FYVE/PHD"/>
</dbReference>
<evidence type="ECO:0000313" key="7">
    <source>
        <dbReference type="EMBL" id="EFO62478.1"/>
    </source>
</evidence>
<evidence type="ECO:0000313" key="8">
    <source>
        <dbReference type="Proteomes" id="UP000008974"/>
    </source>
</evidence>
<protein>
    <recommendedName>
        <fullName evidence="6">RING-type domain-containing protein</fullName>
    </recommendedName>
</protein>
<dbReference type="OrthoDB" id="5330228at2759"/>
<evidence type="ECO:0000256" key="1">
    <source>
        <dbReference type="ARBA" id="ARBA00022723"/>
    </source>
</evidence>
<feature type="compositionally biased region" description="Basic and acidic residues" evidence="5">
    <location>
        <begin position="179"/>
        <end position="193"/>
    </location>
</feature>
<feature type="compositionally biased region" description="Polar residues" evidence="5">
    <location>
        <begin position="207"/>
        <end position="219"/>
    </location>
</feature>
<feature type="compositionally biased region" description="Polar residues" evidence="5">
    <location>
        <begin position="17"/>
        <end position="29"/>
    </location>
</feature>
<sequence length="1400" mass="154896">MPPRQPKLPSQEKKTSRNISMPTSTNAAESGTEKKDYKLKGPPAHLPKIGSPTVDTHLARLPSPLPSPSVSPTVPLVPYLAGLERDPDISRLATPTACSEDFLQATDKHAITLESPDSCTTPLNLNIRSDDEPPGHNSPKPLSSSFVGRKYKQSVEKYKNSKLNAPVPNLHLADLPPTHPDHRNPKDYLERLRTPSPVLLTPSPLSHTVTRDNTPTVSKQDQLEERLLTPIESPTDSFIVSPQLSGSQQLQLNNTARSHLPHDNKVTEDFVLERLATPEPVSHEKAQSLNEGFHFPNCDEDSSVTTFKMDASFVSRLETPGGMSFSRPFSRLNNNIPFYVPDAENYPENGIPDIADYDDNLISLNDCPQDYSAIVPAPVRPADASYSAPSSIVHDSLEGNAFAYNKFQPGKHPIQFVDNLPIGNLSSSLNAGQVTIDVDYAVDDKKVTTNATNKHIYPMDRDAEAFSEKFDLLVPESKQHNQSIYKHTTFHISRTNICKVCRYPLYKPVVLTCGHTFCAECMYYSLLLWENKCPICDCPVSHLPHVDETISEQLASQLGFQVHLNVGDIVRVLAPSGKIATYSCGIITSIQSGFSFESADGIHVRSTQMSNMMTKQVQQNNKCSGTPCKIATVQCGSSIWLGRLCDLLFVDPQMLPLGTRLNARSLCIFSSSAINLINTLSTEPSLDSSKDDKEEQIFSASGPINYTEPRFLHTFKYMLSNLSEEASIYMLLEESFGSDKTVLLSTALERIEGPPTSSLLRLCTDLSEWLLMPEICCVNCKMVAQLPVRLHCGCLSCMICAFDCYHHSWPCFGCGAPVIFLDLSLSGLRANPQTSVQYNLLLKDSKPVGVIPMDSKILAAISDVKAGDPYLSKYFPVHVLQDSGTDSSFGLLLTEPSEKTAKIMLKSGTVLTVDVNRIRHIPLDSVRLALRVQTPLTATFNLRKEVSGPAQLPLLGLTDMAVPRQFVTRFGRHKSTTADDRSIASLSIFTMVYNTDSFLHQMRILVDEINAHNKELRRARLHAKYKAEYIARAGNEEPANLKEEGQRSDLPIPTTNLQEAMALSQNEYFNEQFNDLTKRQVEIERELRPFGVLECSRLSNYIKLLSSFTISEFICTACTRIAVRPVRLPCNHLTCKTCAAIYYVSQIPCLICGRLLESIADIKPDLRTFQKICSHIPGKLHAEQVDCGTYVCKPANRNIGVGIVLNTMSRGGIIFATVGFVRSIGTFRLAELAVLLPVMEVCQVHEVKGCDTPVLIENPSEAIGQACIVVVDGPYKDIFGLIVRKNGPKGKVILTVVLEVGVVVPFSPADLRIIKLMGPLCNYSKFRMYAQIAEKSFIAQERYMFSAEVEAAVQKELNITTSLCLAGKVPPPPRTIYSCLPRMSVVSTKRFSSRSNHSRP</sequence>
<feature type="compositionally biased region" description="Low complexity" evidence="5">
    <location>
        <begin position="194"/>
        <end position="206"/>
    </location>
</feature>
<keyword evidence="1" id="KW-0479">Metal-binding</keyword>
<evidence type="ECO:0000256" key="5">
    <source>
        <dbReference type="SAM" id="MobiDB-lite"/>
    </source>
</evidence>
<feature type="region of interest" description="Disordered" evidence="5">
    <location>
        <begin position="114"/>
        <end position="148"/>
    </location>
</feature>
<accession>E1F502</accession>
<evidence type="ECO:0000256" key="2">
    <source>
        <dbReference type="ARBA" id="ARBA00022771"/>
    </source>
</evidence>
<dbReference type="PANTHER" id="PTHR15898:SF13">
    <property type="entry name" value="BIFUNCTIONAL APOPTOSIS REGULATOR"/>
    <property type="match status" value="1"/>
</dbReference>
<gene>
    <name evidence="7" type="ORF">GLP15_2376</name>
</gene>
<dbReference type="VEuPathDB" id="GiardiaDB:GLP15_2376"/>
<dbReference type="Pfam" id="PF13923">
    <property type="entry name" value="zf-C3HC4_2"/>
    <property type="match status" value="1"/>
</dbReference>
<feature type="domain" description="RING-type" evidence="6">
    <location>
        <begin position="498"/>
        <end position="537"/>
    </location>
</feature>
<feature type="compositionally biased region" description="Polar residues" evidence="5">
    <location>
        <begin position="115"/>
        <end position="127"/>
    </location>
</feature>
<comment type="caution">
    <text evidence="7">The sequence shown here is derived from an EMBL/GenBank/DDBJ whole genome shotgun (WGS) entry which is preliminary data.</text>
</comment>
<dbReference type="Gene3D" id="3.30.40.10">
    <property type="entry name" value="Zinc/RING finger domain, C3HC4 (zinc finger)"/>
    <property type="match status" value="2"/>
</dbReference>
<reference evidence="7 8" key="1">
    <citation type="journal article" date="2010" name="BMC Genomics">
        <title>Genome analysis and comparative genomics of a Giardia intestinalis assemblage E isolate.</title>
        <authorList>
            <person name="Jerlstrom-Hultqvist J."/>
            <person name="Franzen O."/>
            <person name="Ankarklev J."/>
            <person name="Xu F."/>
            <person name="Nohynkova E."/>
            <person name="Andersson J.O."/>
            <person name="Svard S.G."/>
            <person name="Andersson B."/>
        </authorList>
    </citation>
    <scope>NUCLEOTIDE SEQUENCE [LARGE SCALE GENOMIC DNA]</scope>
    <source>
        <strain evidence="7 8">P15</strain>
    </source>
</reference>
<dbReference type="SUPFAM" id="SSF57850">
    <property type="entry name" value="RING/U-box"/>
    <property type="match status" value="2"/>
</dbReference>
<dbReference type="PROSITE" id="PS00518">
    <property type="entry name" value="ZF_RING_1"/>
    <property type="match status" value="1"/>
</dbReference>
<feature type="region of interest" description="Disordered" evidence="5">
    <location>
        <begin position="1"/>
        <end position="69"/>
    </location>
</feature>
<dbReference type="EMBL" id="ACVC01000181">
    <property type="protein sequence ID" value="EFO62478.1"/>
    <property type="molecule type" value="Genomic_DNA"/>
</dbReference>
<organism evidence="7 8">
    <name type="scientific">Giardia intestinalis (strain P15)</name>
    <name type="common">Giardia lamblia</name>
    <dbReference type="NCBI Taxonomy" id="658858"/>
    <lineage>
        <taxon>Eukaryota</taxon>
        <taxon>Metamonada</taxon>
        <taxon>Diplomonadida</taxon>
        <taxon>Hexamitidae</taxon>
        <taxon>Giardiinae</taxon>
        <taxon>Giardia</taxon>
    </lineage>
</organism>
<dbReference type="GO" id="GO:0061630">
    <property type="term" value="F:ubiquitin protein ligase activity"/>
    <property type="evidence" value="ECO:0007669"/>
    <property type="project" value="TreeGrafter"/>
</dbReference>